<evidence type="ECO:0000256" key="4">
    <source>
        <dbReference type="ARBA" id="ARBA00022475"/>
    </source>
</evidence>
<gene>
    <name evidence="15" type="ORF">HMPREF7215_0198</name>
</gene>
<dbReference type="PANTHER" id="PTHR35864:SF1">
    <property type="entry name" value="ZINC METALLOPROTEASE YWHC-RELATED"/>
    <property type="match status" value="1"/>
</dbReference>
<keyword evidence="10 13" id="KW-1133">Transmembrane helix</keyword>
<feature type="transmembrane region" description="Helical" evidence="13">
    <location>
        <begin position="180"/>
        <end position="198"/>
    </location>
</feature>
<dbReference type="EC" id="3.4.24.-" evidence="15"/>
<organism evidence="15 16">
    <name type="scientific">Pyramidobacter piscolens W5455</name>
    <dbReference type="NCBI Taxonomy" id="352165"/>
    <lineage>
        <taxon>Bacteria</taxon>
        <taxon>Thermotogati</taxon>
        <taxon>Synergistota</taxon>
        <taxon>Synergistia</taxon>
        <taxon>Synergistales</taxon>
        <taxon>Dethiosulfovibrionaceae</taxon>
        <taxon>Pyramidobacter</taxon>
    </lineage>
</organism>
<dbReference type="InterPro" id="IPR052348">
    <property type="entry name" value="Metallopeptidase_M50B"/>
</dbReference>
<comment type="caution">
    <text evidence="15">The sequence shown here is derived from an EMBL/GenBank/DDBJ whole genome shotgun (WGS) entry which is preliminary data.</text>
</comment>
<evidence type="ECO:0000313" key="15">
    <source>
        <dbReference type="EMBL" id="EFB89430.1"/>
    </source>
</evidence>
<feature type="transmembrane region" description="Helical" evidence="13">
    <location>
        <begin position="12"/>
        <end position="32"/>
    </location>
</feature>
<evidence type="ECO:0000256" key="7">
    <source>
        <dbReference type="ARBA" id="ARBA00022723"/>
    </source>
</evidence>
<evidence type="ECO:0000256" key="10">
    <source>
        <dbReference type="ARBA" id="ARBA00022989"/>
    </source>
</evidence>
<dbReference type="PANTHER" id="PTHR35864">
    <property type="entry name" value="ZINC METALLOPROTEASE MJ0611-RELATED"/>
    <property type="match status" value="1"/>
</dbReference>
<keyword evidence="5" id="KW-0645">Protease</keyword>
<keyword evidence="16" id="KW-1185">Reference proteome</keyword>
<comment type="similarity">
    <text evidence="3">Belongs to the peptidase M50B family.</text>
</comment>
<keyword evidence="7" id="KW-0479">Metal-binding</keyword>
<reference evidence="15 16" key="1">
    <citation type="submission" date="2009-12" db="EMBL/GenBank/DDBJ databases">
        <authorList>
            <person name="Shrivastava S."/>
            <person name="Madupu R."/>
            <person name="Durkin A.S."/>
            <person name="Torralba M."/>
            <person name="Methe B."/>
            <person name="Sutton G.G."/>
            <person name="Strausberg R.L."/>
            <person name="Nelson K.E."/>
        </authorList>
    </citation>
    <scope>NUCLEOTIDE SEQUENCE [LARGE SCALE GENOMIC DNA]</scope>
    <source>
        <strain evidence="15 16">W5455</strain>
    </source>
</reference>
<dbReference type="Pfam" id="PF02163">
    <property type="entry name" value="Peptidase_M50"/>
    <property type="match status" value="1"/>
</dbReference>
<dbReference type="EMBL" id="ADFP01000135">
    <property type="protein sequence ID" value="EFB89430.1"/>
    <property type="molecule type" value="Genomic_DNA"/>
</dbReference>
<evidence type="ECO:0000256" key="2">
    <source>
        <dbReference type="ARBA" id="ARBA00004651"/>
    </source>
</evidence>
<name>A0ABM9ZRC2_9BACT</name>
<feature type="transmembrane region" description="Helical" evidence="13">
    <location>
        <begin position="53"/>
        <end position="72"/>
    </location>
</feature>
<proteinExistence type="inferred from homology"/>
<evidence type="ECO:0000313" key="16">
    <source>
        <dbReference type="Proteomes" id="UP000006462"/>
    </source>
</evidence>
<evidence type="ECO:0000256" key="3">
    <source>
        <dbReference type="ARBA" id="ARBA00007931"/>
    </source>
</evidence>
<evidence type="ECO:0000256" key="12">
    <source>
        <dbReference type="ARBA" id="ARBA00023136"/>
    </source>
</evidence>
<keyword evidence="12 13" id="KW-0472">Membrane</keyword>
<comment type="subcellular location">
    <subcellularLocation>
        <location evidence="2">Cell membrane</location>
        <topology evidence="2">Multi-pass membrane protein</topology>
    </subcellularLocation>
</comment>
<evidence type="ECO:0000256" key="6">
    <source>
        <dbReference type="ARBA" id="ARBA00022692"/>
    </source>
</evidence>
<evidence type="ECO:0000256" key="11">
    <source>
        <dbReference type="ARBA" id="ARBA00023049"/>
    </source>
</evidence>
<evidence type="ECO:0000256" key="5">
    <source>
        <dbReference type="ARBA" id="ARBA00022670"/>
    </source>
</evidence>
<sequence>MNRFFVEAGREFISLLPAVPAILWAISFHEFCHGWVALRCGDPTARDAGRLTLNPMAHFDLWGALCMFLFHFGWARPVPIDPYNFRRPRRDLFLVSVAGVAGNILTAVAVGLAIRGLIRFFPAALFGNYGLQQVLIAFVTINLNFAVFNLIPVPPLDGSKLLALVLPRTARPAFEWLDRYSLPVLLALIYLGVVGRLMSPAVRWGLRLILG</sequence>
<comment type="cofactor">
    <cofactor evidence="1">
        <name>Zn(2+)</name>
        <dbReference type="ChEBI" id="CHEBI:29105"/>
    </cofactor>
</comment>
<dbReference type="Proteomes" id="UP000006462">
    <property type="component" value="Unassembled WGS sequence"/>
</dbReference>
<evidence type="ECO:0000256" key="1">
    <source>
        <dbReference type="ARBA" id="ARBA00001947"/>
    </source>
</evidence>
<feature type="transmembrane region" description="Helical" evidence="13">
    <location>
        <begin position="92"/>
        <end position="114"/>
    </location>
</feature>
<keyword evidence="8 15" id="KW-0378">Hydrolase</keyword>
<dbReference type="CDD" id="cd06158">
    <property type="entry name" value="S2P-M50_like_1"/>
    <property type="match status" value="1"/>
</dbReference>
<keyword evidence="11" id="KW-0482">Metalloprotease</keyword>
<feature type="transmembrane region" description="Helical" evidence="13">
    <location>
        <begin position="134"/>
        <end position="151"/>
    </location>
</feature>
<protein>
    <submittedName>
        <fullName evidence="15">Peptidase, M50 family</fullName>
        <ecNumber evidence="15">3.4.24.-</ecNumber>
    </submittedName>
</protein>
<dbReference type="InterPro" id="IPR008915">
    <property type="entry name" value="Peptidase_M50"/>
</dbReference>
<evidence type="ECO:0000256" key="8">
    <source>
        <dbReference type="ARBA" id="ARBA00022801"/>
    </source>
</evidence>
<keyword evidence="4" id="KW-1003">Cell membrane</keyword>
<dbReference type="GO" id="GO:0016787">
    <property type="term" value="F:hydrolase activity"/>
    <property type="evidence" value="ECO:0007669"/>
    <property type="project" value="UniProtKB-KW"/>
</dbReference>
<accession>A0ABM9ZRC2</accession>
<keyword evidence="9" id="KW-0862">Zinc</keyword>
<evidence type="ECO:0000259" key="14">
    <source>
        <dbReference type="Pfam" id="PF02163"/>
    </source>
</evidence>
<evidence type="ECO:0000256" key="13">
    <source>
        <dbReference type="SAM" id="Phobius"/>
    </source>
</evidence>
<evidence type="ECO:0000256" key="9">
    <source>
        <dbReference type="ARBA" id="ARBA00022833"/>
    </source>
</evidence>
<dbReference type="InterPro" id="IPR044537">
    <property type="entry name" value="Rip2-like"/>
</dbReference>
<keyword evidence="6 13" id="KW-0812">Transmembrane</keyword>
<feature type="domain" description="Peptidase M50" evidence="14">
    <location>
        <begin position="128"/>
        <end position="189"/>
    </location>
</feature>
<dbReference type="RefSeq" id="WP_009166155.1">
    <property type="nucleotide sequence ID" value="NZ_ADFP01000135.1"/>
</dbReference>